<dbReference type="PANTHER" id="PTHR35678:SF1">
    <property type="entry name" value="PROTEIN STPG4"/>
    <property type="match status" value="1"/>
</dbReference>
<dbReference type="Proteomes" id="UP001221898">
    <property type="component" value="Unassembled WGS sequence"/>
</dbReference>
<accession>A0AAD7R5H5</accession>
<protein>
    <recommendedName>
        <fullName evidence="8">O(6)-methylguanine-induced apoptosis 2</fullName>
    </recommendedName>
</protein>
<reference evidence="6" key="1">
    <citation type="journal article" date="2023" name="Science">
        <title>Genome structures resolve the early diversification of teleost fishes.</title>
        <authorList>
            <person name="Parey E."/>
            <person name="Louis A."/>
            <person name="Montfort J."/>
            <person name="Bouchez O."/>
            <person name="Roques C."/>
            <person name="Iampietro C."/>
            <person name="Lluch J."/>
            <person name="Castinel A."/>
            <person name="Donnadieu C."/>
            <person name="Desvignes T."/>
            <person name="Floi Bucao C."/>
            <person name="Jouanno E."/>
            <person name="Wen M."/>
            <person name="Mejri S."/>
            <person name="Dirks R."/>
            <person name="Jansen H."/>
            <person name="Henkel C."/>
            <person name="Chen W.J."/>
            <person name="Zahm M."/>
            <person name="Cabau C."/>
            <person name="Klopp C."/>
            <person name="Thompson A.W."/>
            <person name="Robinson-Rechavi M."/>
            <person name="Braasch I."/>
            <person name="Lecointre G."/>
            <person name="Bobe J."/>
            <person name="Postlethwait J.H."/>
            <person name="Berthelot C."/>
            <person name="Roest Crollius H."/>
            <person name="Guiguen Y."/>
        </authorList>
    </citation>
    <scope>NUCLEOTIDE SEQUENCE</scope>
    <source>
        <strain evidence="6">NC1722</strain>
    </source>
</reference>
<dbReference type="GO" id="GO:0042585">
    <property type="term" value="C:germinal vesicle"/>
    <property type="evidence" value="ECO:0007669"/>
    <property type="project" value="TreeGrafter"/>
</dbReference>
<dbReference type="GO" id="GO:0001940">
    <property type="term" value="C:male pronucleus"/>
    <property type="evidence" value="ECO:0007669"/>
    <property type="project" value="TreeGrafter"/>
</dbReference>
<evidence type="ECO:0000256" key="5">
    <source>
        <dbReference type="SAM" id="MobiDB-lite"/>
    </source>
</evidence>
<dbReference type="Pfam" id="PF07004">
    <property type="entry name" value="SHIPPO-rpt"/>
    <property type="match status" value="2"/>
</dbReference>
<evidence type="ECO:0000256" key="1">
    <source>
        <dbReference type="ARBA" id="ARBA00004123"/>
    </source>
</evidence>
<dbReference type="PANTHER" id="PTHR35678">
    <property type="entry name" value="PROTEIN STPG4"/>
    <property type="match status" value="1"/>
</dbReference>
<keyword evidence="3" id="KW-0963">Cytoplasm</keyword>
<keyword evidence="7" id="KW-1185">Reference proteome</keyword>
<dbReference type="AlphaFoldDB" id="A0AAD7R5H5"/>
<dbReference type="GO" id="GO:0005737">
    <property type="term" value="C:cytoplasm"/>
    <property type="evidence" value="ECO:0007669"/>
    <property type="project" value="UniProtKB-SubCell"/>
</dbReference>
<evidence type="ECO:0000313" key="7">
    <source>
        <dbReference type="Proteomes" id="UP001221898"/>
    </source>
</evidence>
<organism evidence="6 7">
    <name type="scientific">Aldrovandia affinis</name>
    <dbReference type="NCBI Taxonomy" id="143900"/>
    <lineage>
        <taxon>Eukaryota</taxon>
        <taxon>Metazoa</taxon>
        <taxon>Chordata</taxon>
        <taxon>Craniata</taxon>
        <taxon>Vertebrata</taxon>
        <taxon>Euteleostomi</taxon>
        <taxon>Actinopterygii</taxon>
        <taxon>Neopterygii</taxon>
        <taxon>Teleostei</taxon>
        <taxon>Notacanthiformes</taxon>
        <taxon>Halosauridae</taxon>
        <taxon>Aldrovandia</taxon>
    </lineage>
</organism>
<dbReference type="GO" id="GO:0003682">
    <property type="term" value="F:chromatin binding"/>
    <property type="evidence" value="ECO:0007669"/>
    <property type="project" value="TreeGrafter"/>
</dbReference>
<comment type="subcellular location">
    <subcellularLocation>
        <location evidence="2">Cytoplasm</location>
    </subcellularLocation>
    <subcellularLocation>
        <location evidence="1">Nucleus</location>
    </subcellularLocation>
</comment>
<evidence type="ECO:0000256" key="3">
    <source>
        <dbReference type="ARBA" id="ARBA00022490"/>
    </source>
</evidence>
<feature type="region of interest" description="Disordered" evidence="5">
    <location>
        <begin position="52"/>
        <end position="71"/>
    </location>
</feature>
<dbReference type="GO" id="GO:0044727">
    <property type="term" value="P:epigenetic programing of male pronucleus"/>
    <property type="evidence" value="ECO:0007669"/>
    <property type="project" value="TreeGrafter"/>
</dbReference>
<proteinExistence type="predicted"/>
<evidence type="ECO:0000256" key="2">
    <source>
        <dbReference type="ARBA" id="ARBA00004496"/>
    </source>
</evidence>
<evidence type="ECO:0008006" key="8">
    <source>
        <dbReference type="Google" id="ProtNLM"/>
    </source>
</evidence>
<dbReference type="EMBL" id="JAINUG010000590">
    <property type="protein sequence ID" value="KAJ8366446.1"/>
    <property type="molecule type" value="Genomic_DNA"/>
</dbReference>
<sequence>MAEVDTKVGNPWYVTDSRLPWNTSSIPTKYQTKVIRNKERKGFSIQSRRFGAEDSQVARIPPPRQRRTPAPNAYSLQSSLLLKHSFSRSGSCGFQLPIAVATESIKNATPAPNHYQVSFSGVEKNTALSTQSVFLSRTGRSDLYSGTSNGPSPCQYRVTDAITRPAPRIPISCFRSSSVRIPSLVMSQGPGPGTYSPHEPPEPPKRTVLPRGHYLGLAAHAVPIPKAPPLPGPGQYSIATYGTPPKLFMSSAVFMSRTSRLVRADQGQGSPGPGFYDPVKSVKRSFLYNHLNKWVPA</sequence>
<evidence type="ECO:0000313" key="6">
    <source>
        <dbReference type="EMBL" id="KAJ8366446.1"/>
    </source>
</evidence>
<gene>
    <name evidence="6" type="ORF">AAFF_G00355470</name>
</gene>
<evidence type="ECO:0000256" key="4">
    <source>
        <dbReference type="ARBA" id="ARBA00023242"/>
    </source>
</evidence>
<keyword evidence="4" id="KW-0539">Nucleus</keyword>
<name>A0AAD7R5H5_9TELE</name>
<comment type="caution">
    <text evidence="6">The sequence shown here is derived from an EMBL/GenBank/DDBJ whole genome shotgun (WGS) entry which is preliminary data.</text>
</comment>
<dbReference type="InterPro" id="IPR010736">
    <property type="entry name" value="SHIPPO-rpt"/>
</dbReference>
<dbReference type="GO" id="GO:0001939">
    <property type="term" value="C:female pronucleus"/>
    <property type="evidence" value="ECO:0007669"/>
    <property type="project" value="TreeGrafter"/>
</dbReference>
<dbReference type="GO" id="GO:0042393">
    <property type="term" value="F:histone binding"/>
    <property type="evidence" value="ECO:0007669"/>
    <property type="project" value="TreeGrafter"/>
</dbReference>